<dbReference type="SUPFAM" id="SSF47413">
    <property type="entry name" value="lambda repressor-like DNA-binding domains"/>
    <property type="match status" value="1"/>
</dbReference>
<evidence type="ECO:0000259" key="1">
    <source>
        <dbReference type="PROSITE" id="PS50943"/>
    </source>
</evidence>
<dbReference type="CDD" id="cd00093">
    <property type="entry name" value="HTH_XRE"/>
    <property type="match status" value="1"/>
</dbReference>
<dbReference type="Pfam" id="PF13443">
    <property type="entry name" value="HTH_26"/>
    <property type="match status" value="1"/>
</dbReference>
<protein>
    <submittedName>
        <fullName evidence="2">XRE family transcriptional regulator</fullName>
    </submittedName>
</protein>
<keyword evidence="3" id="KW-1185">Reference proteome</keyword>
<accession>A0A3B0CV09</accession>
<feature type="domain" description="HTH cro/C1-type" evidence="1">
    <location>
        <begin position="10"/>
        <end position="64"/>
    </location>
</feature>
<proteinExistence type="predicted"/>
<organism evidence="2 3">
    <name type="scientific">Paenibacillus ginsengarvi</name>
    <dbReference type="NCBI Taxonomy" id="400777"/>
    <lineage>
        <taxon>Bacteria</taxon>
        <taxon>Bacillati</taxon>
        <taxon>Bacillota</taxon>
        <taxon>Bacilli</taxon>
        <taxon>Bacillales</taxon>
        <taxon>Paenibacillaceae</taxon>
        <taxon>Paenibacillus</taxon>
    </lineage>
</organism>
<gene>
    <name evidence="2" type="ORF">D7M11_01865</name>
</gene>
<dbReference type="InterPro" id="IPR001387">
    <property type="entry name" value="Cro/C1-type_HTH"/>
</dbReference>
<sequence length="70" mass="8137">MAVSRGRCLLQDLLDRAGIKQAEYARRSGRSKRVISHFCRNERVMLPEDLYTAAKILSCSMEDLYEWIES</sequence>
<comment type="caution">
    <text evidence="2">The sequence shown here is derived from an EMBL/GenBank/DDBJ whole genome shotgun (WGS) entry which is preliminary data.</text>
</comment>
<evidence type="ECO:0000313" key="2">
    <source>
        <dbReference type="EMBL" id="RKN86727.1"/>
    </source>
</evidence>
<dbReference type="EMBL" id="RBAH01000001">
    <property type="protein sequence ID" value="RKN86727.1"/>
    <property type="molecule type" value="Genomic_DNA"/>
</dbReference>
<dbReference type="Gene3D" id="1.10.260.40">
    <property type="entry name" value="lambda repressor-like DNA-binding domains"/>
    <property type="match status" value="1"/>
</dbReference>
<evidence type="ECO:0000313" key="3">
    <source>
        <dbReference type="Proteomes" id="UP000282311"/>
    </source>
</evidence>
<dbReference type="InterPro" id="IPR010982">
    <property type="entry name" value="Lambda_DNA-bd_dom_sf"/>
</dbReference>
<dbReference type="AlphaFoldDB" id="A0A3B0CV09"/>
<dbReference type="PROSITE" id="PS50943">
    <property type="entry name" value="HTH_CROC1"/>
    <property type="match status" value="1"/>
</dbReference>
<dbReference type="OrthoDB" id="2472497at2"/>
<dbReference type="GO" id="GO:0003677">
    <property type="term" value="F:DNA binding"/>
    <property type="evidence" value="ECO:0007669"/>
    <property type="project" value="InterPro"/>
</dbReference>
<name>A0A3B0CV09_9BACL</name>
<reference evidence="2 3" key="1">
    <citation type="journal article" date="2007" name="Int. J. Syst. Evol. Microbiol.">
        <title>Paenibacillus ginsengarvi sp. nov., isolated from soil from ginseng cultivation.</title>
        <authorList>
            <person name="Yoon M.H."/>
            <person name="Ten L.N."/>
            <person name="Im W.T."/>
        </authorList>
    </citation>
    <scope>NUCLEOTIDE SEQUENCE [LARGE SCALE GENOMIC DNA]</scope>
    <source>
        <strain evidence="2 3">KCTC 13059</strain>
    </source>
</reference>
<dbReference type="Proteomes" id="UP000282311">
    <property type="component" value="Unassembled WGS sequence"/>
</dbReference>